<evidence type="ECO:0000256" key="4">
    <source>
        <dbReference type="ARBA" id="ARBA00022475"/>
    </source>
</evidence>
<comment type="subcellular location">
    <subcellularLocation>
        <location evidence="1">Cell membrane</location>
        <topology evidence="1">Multi-pass membrane protein</topology>
    </subcellularLocation>
</comment>
<dbReference type="CDD" id="cd17332">
    <property type="entry name" value="MFS_MelB_like"/>
    <property type="match status" value="1"/>
</dbReference>
<feature type="transmembrane region" description="Helical" evidence="8">
    <location>
        <begin position="402"/>
        <end position="424"/>
    </location>
</feature>
<feature type="transmembrane region" description="Helical" evidence="8">
    <location>
        <begin position="263"/>
        <end position="283"/>
    </location>
</feature>
<dbReference type="PANTHER" id="PTHR11328:SF24">
    <property type="entry name" value="MAJOR FACILITATOR SUPERFAMILY (MFS) PROFILE DOMAIN-CONTAINING PROTEIN"/>
    <property type="match status" value="1"/>
</dbReference>
<keyword evidence="6 8" id="KW-1133">Transmembrane helix</keyword>
<dbReference type="PANTHER" id="PTHR11328">
    <property type="entry name" value="MAJOR FACILITATOR SUPERFAMILY DOMAIN-CONTAINING PROTEIN"/>
    <property type="match status" value="1"/>
</dbReference>
<evidence type="ECO:0000256" key="2">
    <source>
        <dbReference type="ARBA" id="ARBA00009617"/>
    </source>
</evidence>
<keyword evidence="10" id="KW-1185">Reference proteome</keyword>
<dbReference type="OrthoDB" id="181905at2"/>
<protein>
    <submittedName>
        <fullName evidence="9">Glycoside-pentoside-hexuronide family transporter</fullName>
    </submittedName>
</protein>
<comment type="caution">
    <text evidence="9">The sequence shown here is derived from an EMBL/GenBank/DDBJ whole genome shotgun (WGS) entry which is preliminary data.</text>
</comment>
<keyword evidence="4" id="KW-1003">Cell membrane</keyword>
<dbReference type="InterPro" id="IPR039672">
    <property type="entry name" value="MFS_2"/>
</dbReference>
<feature type="transmembrane region" description="Helical" evidence="8">
    <location>
        <begin position="40"/>
        <end position="58"/>
    </location>
</feature>
<keyword evidence="3" id="KW-0813">Transport</keyword>
<evidence type="ECO:0000256" key="6">
    <source>
        <dbReference type="ARBA" id="ARBA00022989"/>
    </source>
</evidence>
<evidence type="ECO:0000256" key="1">
    <source>
        <dbReference type="ARBA" id="ARBA00004651"/>
    </source>
</evidence>
<dbReference type="Gene3D" id="1.20.1250.20">
    <property type="entry name" value="MFS general substrate transporter like domains"/>
    <property type="match status" value="1"/>
</dbReference>
<feature type="transmembrane region" description="Helical" evidence="8">
    <location>
        <begin position="182"/>
        <end position="202"/>
    </location>
</feature>
<feature type="transmembrane region" description="Helical" evidence="8">
    <location>
        <begin position="110"/>
        <end position="137"/>
    </location>
</feature>
<dbReference type="SUPFAM" id="SSF103473">
    <property type="entry name" value="MFS general substrate transporter"/>
    <property type="match status" value="1"/>
</dbReference>
<keyword evidence="7 8" id="KW-0472">Membrane</keyword>
<dbReference type="GO" id="GO:0005886">
    <property type="term" value="C:plasma membrane"/>
    <property type="evidence" value="ECO:0007669"/>
    <property type="project" value="UniProtKB-SubCell"/>
</dbReference>
<dbReference type="Pfam" id="PF13347">
    <property type="entry name" value="MFS_2"/>
    <property type="match status" value="1"/>
</dbReference>
<evidence type="ECO:0000256" key="8">
    <source>
        <dbReference type="SAM" id="Phobius"/>
    </source>
</evidence>
<name>A0A1B7L424_9ENTR</name>
<feature type="transmembrane region" description="Helical" evidence="8">
    <location>
        <begin position="232"/>
        <end position="257"/>
    </location>
</feature>
<evidence type="ECO:0000256" key="3">
    <source>
        <dbReference type="ARBA" id="ARBA00022448"/>
    </source>
</evidence>
<dbReference type="NCBIfam" id="TIGR00792">
    <property type="entry name" value="gph"/>
    <property type="match status" value="1"/>
</dbReference>
<dbReference type="GO" id="GO:0008643">
    <property type="term" value="P:carbohydrate transport"/>
    <property type="evidence" value="ECO:0007669"/>
    <property type="project" value="InterPro"/>
</dbReference>
<feature type="transmembrane region" description="Helical" evidence="8">
    <location>
        <begin position="319"/>
        <end position="342"/>
    </location>
</feature>
<evidence type="ECO:0000313" key="9">
    <source>
        <dbReference type="EMBL" id="OAT77015.1"/>
    </source>
</evidence>
<dbReference type="InterPro" id="IPR001927">
    <property type="entry name" value="Na/Gal_symport"/>
</dbReference>
<gene>
    <name evidence="9" type="ORF">A9B99_06795</name>
</gene>
<reference evidence="10" key="1">
    <citation type="submission" date="2016-05" db="EMBL/GenBank/DDBJ databases">
        <authorList>
            <person name="Behera P."/>
            <person name="Vaishampayan P."/>
            <person name="Singh N."/>
            <person name="Raina V."/>
            <person name="Suar M."/>
            <person name="Pattnaik A."/>
            <person name="Rastogi G."/>
        </authorList>
    </citation>
    <scope>NUCLEOTIDE SEQUENCE [LARGE SCALE GENOMIC DNA]</scope>
    <source>
        <strain evidence="10">MP23</strain>
    </source>
</reference>
<proteinExistence type="inferred from homology"/>
<dbReference type="Proteomes" id="UP000078225">
    <property type="component" value="Unassembled WGS sequence"/>
</dbReference>
<dbReference type="FunFam" id="1.20.1250.20:FF:000045">
    <property type="entry name" value="Glycoside-pentoside-hexuronide family transporter"/>
    <property type="match status" value="1"/>
</dbReference>
<dbReference type="EMBL" id="LYRP01000012">
    <property type="protein sequence ID" value="OAT77015.1"/>
    <property type="molecule type" value="Genomic_DNA"/>
</dbReference>
<dbReference type="GO" id="GO:0015293">
    <property type="term" value="F:symporter activity"/>
    <property type="evidence" value="ECO:0007669"/>
    <property type="project" value="InterPro"/>
</dbReference>
<feature type="transmembrane region" description="Helical" evidence="8">
    <location>
        <begin position="363"/>
        <end position="390"/>
    </location>
</feature>
<dbReference type="GO" id="GO:0006814">
    <property type="term" value="P:sodium ion transport"/>
    <property type="evidence" value="ECO:0007669"/>
    <property type="project" value="InterPro"/>
</dbReference>
<dbReference type="InterPro" id="IPR018043">
    <property type="entry name" value="Na/Gal_symport_CS"/>
</dbReference>
<sequence>MNSQVLSLKEKFGYGLGDAASHIVFDNVMLYMMFFYTDIFGLPAAFVGTMFLLARALDAVSDPCMGLIADRTRSRSGKFRPWILWGALPFGIVCVFAYSSPDLSMSGKMIYAAVTYTLLTLMYTVVNIPYCALGGVITNDPDQRISLQSWRFVLATAGGMLSTVLMMPLVKLIGGDNKALGFQGGIAVLAVVAILMFLFCFWSTKERVETPPNATPMREDLRDILKNDQWRIVGVLTILNILAVAVRGGAMMYYVTWIMGKPGVFALFLTTYCVGNLLGSALAKPLTSLLCKVEVFWLTNAALCVISAGMFFVPMHETALMFILIAVIGVLHQLVTPIQWVMMSDTVDYGEWQNGKRLTGISFAGTLFVLKLGLAIGGAIIGWLLAFGGYSAGATAQNSATLSIIIGLFTLVPAVCYLISAVVAKRYYTLKTPFLKKILAELAQNTRDNQQPLLDVPVSEPHQVKRIES</sequence>
<feature type="transmembrane region" description="Helical" evidence="8">
    <location>
        <begin position="79"/>
        <end position="98"/>
    </location>
</feature>
<evidence type="ECO:0000256" key="7">
    <source>
        <dbReference type="ARBA" id="ARBA00023136"/>
    </source>
</evidence>
<dbReference type="InterPro" id="IPR036259">
    <property type="entry name" value="MFS_trans_sf"/>
</dbReference>
<evidence type="ECO:0000313" key="10">
    <source>
        <dbReference type="Proteomes" id="UP000078225"/>
    </source>
</evidence>
<dbReference type="NCBIfam" id="NF008526">
    <property type="entry name" value="PRK11462.1"/>
    <property type="match status" value="1"/>
</dbReference>
<accession>A0A1B7L424</accession>
<keyword evidence="5 8" id="KW-0812">Transmembrane</keyword>
<feature type="transmembrane region" description="Helical" evidence="8">
    <location>
        <begin position="149"/>
        <end position="170"/>
    </location>
</feature>
<feature type="transmembrane region" description="Helical" evidence="8">
    <location>
        <begin position="295"/>
        <end position="313"/>
    </location>
</feature>
<evidence type="ECO:0000256" key="5">
    <source>
        <dbReference type="ARBA" id="ARBA00022692"/>
    </source>
</evidence>
<comment type="similarity">
    <text evidence="2">Belongs to the sodium:galactoside symporter (TC 2.A.2) family.</text>
</comment>
<organism evidence="9 10">
    <name type="scientific">Mangrovibacter phragmitis</name>
    <dbReference type="NCBI Taxonomy" id="1691903"/>
    <lineage>
        <taxon>Bacteria</taxon>
        <taxon>Pseudomonadati</taxon>
        <taxon>Pseudomonadota</taxon>
        <taxon>Gammaproteobacteria</taxon>
        <taxon>Enterobacterales</taxon>
        <taxon>Enterobacteriaceae</taxon>
        <taxon>Mangrovibacter</taxon>
    </lineage>
</organism>
<dbReference type="AlphaFoldDB" id="A0A1B7L424"/>
<dbReference type="PROSITE" id="PS00872">
    <property type="entry name" value="NA_GALACTOSIDE_SYMP"/>
    <property type="match status" value="1"/>
</dbReference>
<dbReference type="RefSeq" id="WP_064597556.1">
    <property type="nucleotide sequence ID" value="NZ_CP134782.1"/>
</dbReference>